<keyword evidence="2" id="KW-1185">Reference proteome</keyword>
<name>A0AAW0B6I5_9AGAR</name>
<dbReference type="Proteomes" id="UP001362999">
    <property type="component" value="Unassembled WGS sequence"/>
</dbReference>
<organism evidence="1 2">
    <name type="scientific">Favolaschia claudopus</name>
    <dbReference type="NCBI Taxonomy" id="2862362"/>
    <lineage>
        <taxon>Eukaryota</taxon>
        <taxon>Fungi</taxon>
        <taxon>Dikarya</taxon>
        <taxon>Basidiomycota</taxon>
        <taxon>Agaricomycotina</taxon>
        <taxon>Agaricomycetes</taxon>
        <taxon>Agaricomycetidae</taxon>
        <taxon>Agaricales</taxon>
        <taxon>Marasmiineae</taxon>
        <taxon>Mycenaceae</taxon>
        <taxon>Favolaschia</taxon>
    </lineage>
</organism>
<evidence type="ECO:0000313" key="2">
    <source>
        <dbReference type="Proteomes" id="UP001362999"/>
    </source>
</evidence>
<dbReference type="EMBL" id="JAWWNJ010000038">
    <property type="protein sequence ID" value="KAK7021710.1"/>
    <property type="molecule type" value="Genomic_DNA"/>
</dbReference>
<protein>
    <submittedName>
        <fullName evidence="1">Uncharacterized protein</fullName>
    </submittedName>
</protein>
<sequence>MATSIKIARTQKLNPKLKVFLCLLGDDVLKAQEQAPSMIGGHSPNMAADEMRRMLGVAMRIDEIFRRYPELERHAQRLNFTRSRDADHIAPRNYFLFSLKYRSNGLHLLKKVKSRGATVFVWPLPYRGIDGWIVRPCDLLQGRPRSCPKEVDRSITDASDASIVLSEEDRDNDFDLESLDPAQILAFDGEAVLAAERKEAEQTSHAPHSVWMTLDDSDPEKKVHKASALRTMMDPTLDIDRAKGHDRLLRIRCFSIGGDSWDRSKGAQVHDTAVSGEHLLRAQGLFAALVCVNKAQVSLAVLQCVGLKCNRNNPPTYLDSAPIAELPLSDAKYEITGQILALEPFVDTSQSLSWGLPRLKLENAVWRRDNSIQGHYNTPQIST</sequence>
<gene>
    <name evidence="1" type="ORF">R3P38DRAFT_2533569</name>
</gene>
<reference evidence="1 2" key="1">
    <citation type="journal article" date="2024" name="J Genomics">
        <title>Draft genome sequencing and assembly of Favolaschia claudopus CIRM-BRFM 2984 isolated from oak limbs.</title>
        <authorList>
            <person name="Navarro D."/>
            <person name="Drula E."/>
            <person name="Chaduli D."/>
            <person name="Cazenave R."/>
            <person name="Ahrendt S."/>
            <person name="Wang J."/>
            <person name="Lipzen A."/>
            <person name="Daum C."/>
            <person name="Barry K."/>
            <person name="Grigoriev I.V."/>
            <person name="Favel A."/>
            <person name="Rosso M.N."/>
            <person name="Martin F."/>
        </authorList>
    </citation>
    <scope>NUCLEOTIDE SEQUENCE [LARGE SCALE GENOMIC DNA]</scope>
    <source>
        <strain evidence="1 2">CIRM-BRFM 2984</strain>
    </source>
</reference>
<evidence type="ECO:0000313" key="1">
    <source>
        <dbReference type="EMBL" id="KAK7021710.1"/>
    </source>
</evidence>
<dbReference type="AlphaFoldDB" id="A0AAW0B6I5"/>
<accession>A0AAW0B6I5</accession>
<proteinExistence type="predicted"/>
<comment type="caution">
    <text evidence="1">The sequence shown here is derived from an EMBL/GenBank/DDBJ whole genome shotgun (WGS) entry which is preliminary data.</text>
</comment>